<dbReference type="Gene3D" id="4.10.520.10">
    <property type="entry name" value="IHF-like DNA-binding proteins"/>
    <property type="match status" value="1"/>
</dbReference>
<dbReference type="GO" id="GO:0005829">
    <property type="term" value="C:cytosol"/>
    <property type="evidence" value="ECO:0007669"/>
    <property type="project" value="TreeGrafter"/>
</dbReference>
<dbReference type="GO" id="GO:0030527">
    <property type="term" value="F:structural constituent of chromatin"/>
    <property type="evidence" value="ECO:0007669"/>
    <property type="project" value="InterPro"/>
</dbReference>
<dbReference type="InterPro" id="IPR010992">
    <property type="entry name" value="IHF-like_DNA-bd_dom_sf"/>
</dbReference>
<keyword evidence="5" id="KW-1185">Reference proteome</keyword>
<dbReference type="PRINTS" id="PR01727">
    <property type="entry name" value="DNABINDINGHU"/>
</dbReference>
<evidence type="ECO:0000256" key="1">
    <source>
        <dbReference type="ARBA" id="ARBA00010529"/>
    </source>
</evidence>
<reference evidence="4 5" key="1">
    <citation type="submission" date="2020-08" db="EMBL/GenBank/DDBJ databases">
        <title>Genomic Encyclopedia of Type Strains, Phase IV (KMG-IV): sequencing the most valuable type-strain genomes for metagenomic binning, comparative biology and taxonomic classification.</title>
        <authorList>
            <person name="Goeker M."/>
        </authorList>
    </citation>
    <scope>NUCLEOTIDE SEQUENCE [LARGE SCALE GENOMIC DNA]</scope>
    <source>
        <strain evidence="4 5">DSM 100044</strain>
    </source>
</reference>
<dbReference type="InterPro" id="IPR000119">
    <property type="entry name" value="Hist_DNA-bd"/>
</dbReference>
<organism evidence="4 5">
    <name type="scientific">Sphingomonas aerophila</name>
    <dbReference type="NCBI Taxonomy" id="1344948"/>
    <lineage>
        <taxon>Bacteria</taxon>
        <taxon>Pseudomonadati</taxon>
        <taxon>Pseudomonadota</taxon>
        <taxon>Alphaproteobacteria</taxon>
        <taxon>Sphingomonadales</taxon>
        <taxon>Sphingomonadaceae</taxon>
        <taxon>Sphingomonas</taxon>
    </lineage>
</organism>
<evidence type="ECO:0000313" key="5">
    <source>
        <dbReference type="Proteomes" id="UP000546200"/>
    </source>
</evidence>
<evidence type="ECO:0000256" key="2">
    <source>
        <dbReference type="ARBA" id="ARBA00023125"/>
    </source>
</evidence>
<dbReference type="AlphaFoldDB" id="A0A7W9EWD2"/>
<sequence>MTLGTSSPHLARENMTREDLARGLARAHGLLLDQAKGLVDNILDQIGAALERGENVSIANFGVFEIREKPARIGRNPATMQPFPIAARKILTFRIDKNARERIYEAARPAA</sequence>
<dbReference type="SUPFAM" id="SSF47729">
    <property type="entry name" value="IHF-like DNA-binding proteins"/>
    <property type="match status" value="1"/>
</dbReference>
<name>A0A7W9EWD2_9SPHN</name>
<dbReference type="SMART" id="SM00411">
    <property type="entry name" value="BHL"/>
    <property type="match status" value="1"/>
</dbReference>
<accession>A0A7W9EWD2</accession>
<dbReference type="Pfam" id="PF00216">
    <property type="entry name" value="Bac_DNA_binding"/>
    <property type="match status" value="1"/>
</dbReference>
<protein>
    <submittedName>
        <fullName evidence="4">Integration host factor subunit alpha</fullName>
    </submittedName>
</protein>
<comment type="similarity">
    <text evidence="1 3">Belongs to the bacterial histone-like protein family.</text>
</comment>
<dbReference type="GO" id="GO:0003677">
    <property type="term" value="F:DNA binding"/>
    <property type="evidence" value="ECO:0007669"/>
    <property type="project" value="UniProtKB-KW"/>
</dbReference>
<comment type="caution">
    <text evidence="4">The sequence shown here is derived from an EMBL/GenBank/DDBJ whole genome shotgun (WGS) entry which is preliminary data.</text>
</comment>
<gene>
    <name evidence="4" type="ORF">FHS94_002264</name>
</gene>
<dbReference type="Proteomes" id="UP000546200">
    <property type="component" value="Unassembled WGS sequence"/>
</dbReference>
<dbReference type="EMBL" id="JACIJK010000006">
    <property type="protein sequence ID" value="MBB5715418.1"/>
    <property type="molecule type" value="Genomic_DNA"/>
</dbReference>
<dbReference type="RefSeq" id="WP_184057709.1">
    <property type="nucleotide sequence ID" value="NZ_JACIJK010000006.1"/>
</dbReference>
<proteinExistence type="inferred from homology"/>
<dbReference type="PANTHER" id="PTHR33175:SF2">
    <property type="entry name" value="INTEGRATION HOST FACTOR SUBUNIT ALPHA"/>
    <property type="match status" value="1"/>
</dbReference>
<evidence type="ECO:0000313" key="4">
    <source>
        <dbReference type="EMBL" id="MBB5715418.1"/>
    </source>
</evidence>
<keyword evidence="2" id="KW-0238">DNA-binding</keyword>
<evidence type="ECO:0000256" key="3">
    <source>
        <dbReference type="RuleBase" id="RU003939"/>
    </source>
</evidence>
<dbReference type="PANTHER" id="PTHR33175">
    <property type="entry name" value="DNA-BINDING PROTEIN HU"/>
    <property type="match status" value="1"/>
</dbReference>